<evidence type="ECO:0000256" key="13">
    <source>
        <dbReference type="SAM" id="MobiDB-lite"/>
    </source>
</evidence>
<dbReference type="InterPro" id="IPR036396">
    <property type="entry name" value="Cyt_P450_sf"/>
</dbReference>
<dbReference type="InterPro" id="IPR050665">
    <property type="entry name" value="Cytochrome_P450_Monooxygen"/>
</dbReference>
<dbReference type="GO" id="GO:0004497">
    <property type="term" value="F:monooxygenase activity"/>
    <property type="evidence" value="ECO:0007669"/>
    <property type="project" value="UniProtKB-KW"/>
</dbReference>
<dbReference type="PRINTS" id="PR00463">
    <property type="entry name" value="EP450I"/>
</dbReference>
<dbReference type="GO" id="GO:0016705">
    <property type="term" value="F:oxidoreductase activity, acting on paired donors, with incorporation or reduction of molecular oxygen"/>
    <property type="evidence" value="ECO:0007669"/>
    <property type="project" value="InterPro"/>
</dbReference>
<proteinExistence type="inferred from homology"/>
<protein>
    <submittedName>
        <fullName evidence="14">Zinc finger protein NUTCRACKER-like isoform X1</fullName>
    </submittedName>
</protein>
<evidence type="ECO:0000256" key="11">
    <source>
        <dbReference type="ARBA" id="ARBA00023136"/>
    </source>
</evidence>
<evidence type="ECO:0000256" key="2">
    <source>
        <dbReference type="ARBA" id="ARBA00004167"/>
    </source>
</evidence>
<evidence type="ECO:0000256" key="4">
    <source>
        <dbReference type="ARBA" id="ARBA00022617"/>
    </source>
</evidence>
<evidence type="ECO:0000256" key="12">
    <source>
        <dbReference type="PIRSR" id="PIRSR602401-1"/>
    </source>
</evidence>
<keyword evidence="8" id="KW-0560">Oxidoreductase</keyword>
<dbReference type="InterPro" id="IPR001128">
    <property type="entry name" value="Cyt_P450"/>
</dbReference>
<reference evidence="14" key="1">
    <citation type="submission" date="2019-09" db="EMBL/GenBank/DDBJ databases">
        <title>Draft genome information of white flower Hibiscus syriacus.</title>
        <authorList>
            <person name="Kim Y.-M."/>
        </authorList>
    </citation>
    <scope>NUCLEOTIDE SEQUENCE [LARGE SCALE GENOMIC DNA]</scope>
    <source>
        <strain evidence="14">YM2019G1</strain>
    </source>
</reference>
<evidence type="ECO:0000256" key="6">
    <source>
        <dbReference type="ARBA" id="ARBA00022723"/>
    </source>
</evidence>
<dbReference type="GO" id="GO:0005506">
    <property type="term" value="F:iron ion binding"/>
    <property type="evidence" value="ECO:0007669"/>
    <property type="project" value="InterPro"/>
</dbReference>
<organism evidence="14 15">
    <name type="scientific">Hibiscus syriacus</name>
    <name type="common">Rose of Sharon</name>
    <dbReference type="NCBI Taxonomy" id="106335"/>
    <lineage>
        <taxon>Eukaryota</taxon>
        <taxon>Viridiplantae</taxon>
        <taxon>Streptophyta</taxon>
        <taxon>Embryophyta</taxon>
        <taxon>Tracheophyta</taxon>
        <taxon>Spermatophyta</taxon>
        <taxon>Magnoliopsida</taxon>
        <taxon>eudicotyledons</taxon>
        <taxon>Gunneridae</taxon>
        <taxon>Pentapetalae</taxon>
        <taxon>rosids</taxon>
        <taxon>malvids</taxon>
        <taxon>Malvales</taxon>
        <taxon>Malvaceae</taxon>
        <taxon>Malvoideae</taxon>
        <taxon>Hibiscus</taxon>
    </lineage>
</organism>
<evidence type="ECO:0000256" key="9">
    <source>
        <dbReference type="ARBA" id="ARBA00023004"/>
    </source>
</evidence>
<dbReference type="EMBL" id="VEPZ02000196">
    <property type="protein sequence ID" value="KAE8731358.1"/>
    <property type="molecule type" value="Genomic_DNA"/>
</dbReference>
<evidence type="ECO:0000256" key="8">
    <source>
        <dbReference type="ARBA" id="ARBA00023002"/>
    </source>
</evidence>
<dbReference type="Pfam" id="PF00067">
    <property type="entry name" value="p450"/>
    <property type="match status" value="1"/>
</dbReference>
<dbReference type="PRINTS" id="PR00385">
    <property type="entry name" value="P450"/>
</dbReference>
<dbReference type="PANTHER" id="PTHR24282">
    <property type="entry name" value="CYTOCHROME P450 FAMILY MEMBER"/>
    <property type="match status" value="1"/>
</dbReference>
<dbReference type="PANTHER" id="PTHR24282:SF211">
    <property type="entry name" value="CYTOCHROME P450-RELATED"/>
    <property type="match status" value="1"/>
</dbReference>
<keyword evidence="7" id="KW-1133">Transmembrane helix</keyword>
<keyword evidence="10" id="KW-0503">Monooxygenase</keyword>
<feature type="region of interest" description="Disordered" evidence="13">
    <location>
        <begin position="1"/>
        <end position="22"/>
    </location>
</feature>
<keyword evidence="4 12" id="KW-0349">Heme</keyword>
<dbReference type="Gene3D" id="1.10.630.10">
    <property type="entry name" value="Cytochrome P450"/>
    <property type="match status" value="1"/>
</dbReference>
<keyword evidence="15" id="KW-1185">Reference proteome</keyword>
<comment type="caution">
    <text evidence="14">The sequence shown here is derived from an EMBL/GenBank/DDBJ whole genome shotgun (WGS) entry which is preliminary data.</text>
</comment>
<keyword evidence="6 12" id="KW-0479">Metal-binding</keyword>
<accession>A0A6A3CVP5</accession>
<gene>
    <name evidence="14" type="ORF">F3Y22_tig00002840pilonHSYRG01126</name>
</gene>
<feature type="binding site" description="axial binding residue" evidence="12">
    <location>
        <position position="390"/>
    </location>
    <ligand>
        <name>heme</name>
        <dbReference type="ChEBI" id="CHEBI:30413"/>
    </ligand>
    <ligandPart>
        <name>Fe</name>
        <dbReference type="ChEBI" id="CHEBI:18248"/>
    </ligandPart>
</feature>
<evidence type="ECO:0000313" key="14">
    <source>
        <dbReference type="EMBL" id="KAE8731358.1"/>
    </source>
</evidence>
<dbReference type="GO" id="GO:0016020">
    <property type="term" value="C:membrane"/>
    <property type="evidence" value="ECO:0007669"/>
    <property type="project" value="UniProtKB-SubCell"/>
</dbReference>
<evidence type="ECO:0000256" key="3">
    <source>
        <dbReference type="ARBA" id="ARBA00010617"/>
    </source>
</evidence>
<evidence type="ECO:0000256" key="7">
    <source>
        <dbReference type="ARBA" id="ARBA00022989"/>
    </source>
</evidence>
<dbReference type="Proteomes" id="UP000436088">
    <property type="component" value="Unassembled WGS sequence"/>
</dbReference>
<keyword evidence="5" id="KW-0812">Transmembrane</keyword>
<keyword evidence="11" id="KW-0472">Membrane</keyword>
<feature type="region of interest" description="Disordered" evidence="13">
    <location>
        <begin position="701"/>
        <end position="745"/>
    </location>
</feature>
<comment type="cofactor">
    <cofactor evidence="1 12">
        <name>heme</name>
        <dbReference type="ChEBI" id="CHEBI:30413"/>
    </cofactor>
</comment>
<evidence type="ECO:0000256" key="1">
    <source>
        <dbReference type="ARBA" id="ARBA00001971"/>
    </source>
</evidence>
<dbReference type="InterPro" id="IPR017972">
    <property type="entry name" value="Cyt_P450_CS"/>
</dbReference>
<dbReference type="InterPro" id="IPR002401">
    <property type="entry name" value="Cyt_P450_E_grp-I"/>
</dbReference>
<evidence type="ECO:0000313" key="15">
    <source>
        <dbReference type="Proteomes" id="UP000436088"/>
    </source>
</evidence>
<comment type="similarity">
    <text evidence="3">Belongs to the cytochrome P450 family.</text>
</comment>
<dbReference type="SUPFAM" id="SSF48264">
    <property type="entry name" value="Cytochrome P450"/>
    <property type="match status" value="1"/>
</dbReference>
<name>A0A6A3CVP5_HIBSY</name>
<feature type="compositionally biased region" description="Basic and acidic residues" evidence="13">
    <location>
        <begin position="716"/>
        <end position="745"/>
    </location>
</feature>
<dbReference type="PROSITE" id="PS00086">
    <property type="entry name" value="CYTOCHROME_P450"/>
    <property type="match status" value="1"/>
</dbReference>
<evidence type="ECO:0000256" key="10">
    <source>
        <dbReference type="ARBA" id="ARBA00023033"/>
    </source>
</evidence>
<evidence type="ECO:0000256" key="5">
    <source>
        <dbReference type="ARBA" id="ARBA00022692"/>
    </source>
</evidence>
<keyword evidence="9 12" id="KW-0408">Iron</keyword>
<comment type="subcellular location">
    <subcellularLocation>
        <location evidence="2">Membrane</location>
        <topology evidence="2">Single-pass membrane protein</topology>
    </subcellularLocation>
</comment>
<dbReference type="GO" id="GO:0020037">
    <property type="term" value="F:heme binding"/>
    <property type="evidence" value="ECO:0007669"/>
    <property type="project" value="InterPro"/>
</dbReference>
<sequence length="935" mass="107754">MAEISRQFDEATSKPSPLHDRDHDILPRVAPFYHVWSNMYGKPFLYWSGSKPMLAISDPDMIREITMNTGGGSFDKTRFNPKGKILFGQGLVALLGQQWALHRRILNHAFRMEKVKAGWLPDIVGETSKMLEKWEERRAGRDEFELDLFKRLHELSADIISRTAFGSFFEQGKRIFMLQEQQMQFFPTRSNRKMWRLGKETNESIRALIQANRKRREDSSSLLSLLMSSYKNQDDEEEALTEDEIIGEFKTFHFTGKETAANALTWALLLLALNPEWQDKAREEIVRGIGNSKVPVADNLKDLKIVNMIIDETLRLYPPIVMLKRKAYKDVKLGNIDVPAGTEVYMSVAAVHHDVDIWGNDAHKFNPWRFKEPRKHLASFIPFGLGPRFCVGQTLATVEMKIILAMIIRRYSLAVSPTYVHSPKLYISLQPHPISISHSLRGRNPSPSPKISVPISGEILTTIHVFHIETDDKFTGHFNNRLTISLRFHFALRFCRCDFHFALLFSRCDFQKFFSAQLTLRNKVSLATTIASKLSPAQRQLFEETCFGPWLRVQHPGGDANLTHLWLQTMTSNLPDSIQRGEEEIWFHFPPAYTCFGRKEFCLITGLRFGHDDVGRYTRHIARPSWLSRVFPDESMEKPNLHVDDLKKLFNKKAGFTQMDDVDVVRVCLLLLVRPTFHYKTDTHGGRACTDWWQASQSFFDGTDDEQHPLPPIREPSPHLEPSPDRPDYTLEREPSPIPDESRELRDEVNALREEIGTLRDNDGAWRVEVSTLRGEVAALREIVSLQNERPDRVDALRRVMLARRSSRIRQCTGPPIIPRESPPTVQEATVIIEEVPPTIQEPDSHGVICRLLEKPSDVPDMMDSSWLSYELRPVPYRYLKRRGNNYRTQFWITPFGLRPLLIFIYMSGARGVSLTYASSPMIYLLLDRFGGAYY</sequence>
<dbReference type="AlphaFoldDB" id="A0A6A3CVP5"/>